<evidence type="ECO:0000256" key="4">
    <source>
        <dbReference type="ARBA" id="ARBA00023098"/>
    </source>
</evidence>
<keyword evidence="3" id="KW-0442">Lipid degradation</keyword>
<dbReference type="Pfam" id="PF21864">
    <property type="entry name" value="MORF_dom"/>
    <property type="match status" value="1"/>
</dbReference>
<evidence type="ECO:0000313" key="8">
    <source>
        <dbReference type="Proteomes" id="UP000245207"/>
    </source>
</evidence>
<evidence type="ECO:0000259" key="6">
    <source>
        <dbReference type="PROSITE" id="PS50102"/>
    </source>
</evidence>
<dbReference type="Gene3D" id="3.40.50.1110">
    <property type="entry name" value="SGNH hydrolase"/>
    <property type="match status" value="2"/>
</dbReference>
<dbReference type="GO" id="GO:0016042">
    <property type="term" value="P:lipid catabolic process"/>
    <property type="evidence" value="ECO:0007669"/>
    <property type="project" value="UniProtKB-KW"/>
</dbReference>
<feature type="domain" description="RRM" evidence="6">
    <location>
        <begin position="147"/>
        <end position="225"/>
    </location>
</feature>
<dbReference type="Gene3D" id="3.30.70.330">
    <property type="match status" value="1"/>
</dbReference>
<evidence type="ECO:0000256" key="5">
    <source>
        <dbReference type="PROSITE-ProRule" id="PRU00176"/>
    </source>
</evidence>
<dbReference type="InterPro" id="IPR035979">
    <property type="entry name" value="RBD_domain_sf"/>
</dbReference>
<dbReference type="InterPro" id="IPR036514">
    <property type="entry name" value="SGNH_hydro_sf"/>
</dbReference>
<accession>A0A2U1NUI8</accession>
<dbReference type="Gene3D" id="3.30.70.80">
    <property type="entry name" value="Peptidase S8 propeptide/proteinase inhibitor I9"/>
    <property type="match status" value="1"/>
</dbReference>
<dbReference type="GO" id="GO:0016788">
    <property type="term" value="F:hydrolase activity, acting on ester bonds"/>
    <property type="evidence" value="ECO:0007669"/>
    <property type="project" value="InterPro"/>
</dbReference>
<dbReference type="GO" id="GO:0003723">
    <property type="term" value="F:RNA binding"/>
    <property type="evidence" value="ECO:0007669"/>
    <property type="project" value="UniProtKB-UniRule"/>
</dbReference>
<dbReference type="STRING" id="35608.A0A2U1NUI8"/>
<dbReference type="SUPFAM" id="SSF54928">
    <property type="entry name" value="RNA-binding domain, RBD"/>
    <property type="match status" value="1"/>
</dbReference>
<dbReference type="InterPro" id="IPR012677">
    <property type="entry name" value="Nucleotide-bd_a/b_plait_sf"/>
</dbReference>
<dbReference type="InterPro" id="IPR054059">
    <property type="entry name" value="MORF/ORRM1/DAG-like_MORF"/>
</dbReference>
<keyword evidence="2" id="KW-0378">Hydrolase</keyword>
<evidence type="ECO:0000313" key="7">
    <source>
        <dbReference type="EMBL" id="PWA77172.1"/>
    </source>
</evidence>
<dbReference type="AlphaFoldDB" id="A0A2U1NUI8"/>
<evidence type="ECO:0000256" key="3">
    <source>
        <dbReference type="ARBA" id="ARBA00022963"/>
    </source>
</evidence>
<dbReference type="EMBL" id="PKPP01002163">
    <property type="protein sequence ID" value="PWA77172.1"/>
    <property type="molecule type" value="Genomic_DNA"/>
</dbReference>
<dbReference type="SMART" id="SM00360">
    <property type="entry name" value="RRM"/>
    <property type="match status" value="1"/>
</dbReference>
<proteinExistence type="inferred from homology"/>
<dbReference type="SUPFAM" id="SSF52266">
    <property type="entry name" value="SGNH hydrolase"/>
    <property type="match status" value="1"/>
</dbReference>
<dbReference type="InterPro" id="IPR000504">
    <property type="entry name" value="RRM_dom"/>
</dbReference>
<dbReference type="InterPro" id="IPR001087">
    <property type="entry name" value="GDSL"/>
</dbReference>
<gene>
    <name evidence="7" type="ORF">CTI12_AA227220</name>
</gene>
<name>A0A2U1NUI8_ARTAN</name>
<organism evidence="7 8">
    <name type="scientific">Artemisia annua</name>
    <name type="common">Sweet wormwood</name>
    <dbReference type="NCBI Taxonomy" id="35608"/>
    <lineage>
        <taxon>Eukaryota</taxon>
        <taxon>Viridiplantae</taxon>
        <taxon>Streptophyta</taxon>
        <taxon>Embryophyta</taxon>
        <taxon>Tracheophyta</taxon>
        <taxon>Spermatophyta</taxon>
        <taxon>Magnoliopsida</taxon>
        <taxon>eudicotyledons</taxon>
        <taxon>Gunneridae</taxon>
        <taxon>Pentapetalae</taxon>
        <taxon>asterids</taxon>
        <taxon>campanulids</taxon>
        <taxon>Asterales</taxon>
        <taxon>Asteraceae</taxon>
        <taxon>Asteroideae</taxon>
        <taxon>Anthemideae</taxon>
        <taxon>Artemisiinae</taxon>
        <taxon>Artemisia</taxon>
    </lineage>
</organism>
<dbReference type="PROSITE" id="PS50102">
    <property type="entry name" value="RRM"/>
    <property type="match status" value="1"/>
</dbReference>
<dbReference type="InterPro" id="IPR037045">
    <property type="entry name" value="S8pro/Inhibitor_I9_sf"/>
</dbReference>
<comment type="caution">
    <text evidence="7">The sequence shown here is derived from an EMBL/GenBank/DDBJ whole genome shotgun (WGS) entry which is preliminary data.</text>
</comment>
<dbReference type="OrthoDB" id="4207594at2759"/>
<dbReference type="Pfam" id="PF00657">
    <property type="entry name" value="Lipase_GDSL"/>
    <property type="match status" value="1"/>
</dbReference>
<comment type="similarity">
    <text evidence="1">Belongs to the 'GDSL' lipolytic enzyme family.</text>
</comment>
<evidence type="ECO:0000256" key="2">
    <source>
        <dbReference type="ARBA" id="ARBA00022801"/>
    </source>
</evidence>
<keyword evidence="4" id="KW-0443">Lipid metabolism</keyword>
<reference evidence="7 8" key="1">
    <citation type="journal article" date="2018" name="Mol. Plant">
        <title>The genome of Artemisia annua provides insight into the evolution of Asteraceae family and artemisinin biosynthesis.</title>
        <authorList>
            <person name="Shen Q."/>
            <person name="Zhang L."/>
            <person name="Liao Z."/>
            <person name="Wang S."/>
            <person name="Yan T."/>
            <person name="Shi P."/>
            <person name="Liu M."/>
            <person name="Fu X."/>
            <person name="Pan Q."/>
            <person name="Wang Y."/>
            <person name="Lv Z."/>
            <person name="Lu X."/>
            <person name="Zhang F."/>
            <person name="Jiang W."/>
            <person name="Ma Y."/>
            <person name="Chen M."/>
            <person name="Hao X."/>
            <person name="Li L."/>
            <person name="Tang Y."/>
            <person name="Lv G."/>
            <person name="Zhou Y."/>
            <person name="Sun X."/>
            <person name="Brodelius P.E."/>
            <person name="Rose J.K.C."/>
            <person name="Tang K."/>
        </authorList>
    </citation>
    <scope>NUCLEOTIDE SEQUENCE [LARGE SCALE GENOMIC DNA]</scope>
    <source>
        <strain evidence="8">cv. Huhao1</strain>
        <tissue evidence="7">Leaf</tissue>
    </source>
</reference>
<dbReference type="PANTHER" id="PTHR46020">
    <property type="entry name" value="OSJNBB0059K02.9 PROTEIN"/>
    <property type="match status" value="1"/>
</dbReference>
<keyword evidence="5" id="KW-0694">RNA-binding</keyword>
<protein>
    <submittedName>
        <fullName evidence="7">Nucleotide-binding, alpha-beta plait</fullName>
    </submittedName>
</protein>
<dbReference type="Pfam" id="PF00076">
    <property type="entry name" value="RRM_1"/>
    <property type="match status" value="1"/>
</dbReference>
<sequence>MVFCLPEVLSVKPDPNFDSVQKDYSHEKAELGSYNSNFPPLFPAGTSKHWLVRVETPESRVITRAQLVDHYTQILTNVLGNEKDAQMCLYHVSLQSDYGFCCELDDECAKELAGVPGVTSVMPDVNVNSDDKDYGGNSLQHSDIKTKKLFVTGLSFYTSEKTLRAAFEGFGELVEVKIIMDKISKRSKGFAFIEYTTEEAAGAALREMNGKIINGWMIVVDVAKTNPPNSITVGISVESFRVSSRLHNGRDNLKLFVFGDSYVDTGNWPKTYGGSWHEPYGITFPGSPSGRFSDGRVLTDYIAGILGTKSPITYLGWKSGEKKSVKYGMNFAYGGTGNDYATYFTSNHTLKELPDLTKSIVEQLVSNAKRIHELGIQKIGITAMQTVGCLPQFTVSTSYQNCSDSGNSVAEFHNQLLVESIRKLSNETDKALFVILDLYKAFSSALNLQQNISAGNSMVPTLLKPCCQGVTKEYSCGNIEEGTKTIKYSVCGNTNDSFFWDMIHPSQQGWRVVSLHLRSSLLQLL</sequence>
<keyword evidence="8" id="KW-1185">Reference proteome</keyword>
<dbReference type="Proteomes" id="UP000245207">
    <property type="component" value="Unassembled WGS sequence"/>
</dbReference>
<evidence type="ECO:0000256" key="1">
    <source>
        <dbReference type="ARBA" id="ARBA00008668"/>
    </source>
</evidence>
<dbReference type="PANTHER" id="PTHR46020:SF4">
    <property type="entry name" value="OS04G0650200 PROTEIN"/>
    <property type="match status" value="1"/>
</dbReference>